<proteinExistence type="predicted"/>
<organism evidence="1 2">
    <name type="scientific">Papaver somniferum</name>
    <name type="common">Opium poppy</name>
    <dbReference type="NCBI Taxonomy" id="3469"/>
    <lineage>
        <taxon>Eukaryota</taxon>
        <taxon>Viridiplantae</taxon>
        <taxon>Streptophyta</taxon>
        <taxon>Embryophyta</taxon>
        <taxon>Tracheophyta</taxon>
        <taxon>Spermatophyta</taxon>
        <taxon>Magnoliopsida</taxon>
        <taxon>Ranunculales</taxon>
        <taxon>Papaveraceae</taxon>
        <taxon>Papaveroideae</taxon>
        <taxon>Papaver</taxon>
    </lineage>
</organism>
<evidence type="ECO:0000313" key="1">
    <source>
        <dbReference type="EMBL" id="RZC84039.1"/>
    </source>
</evidence>
<sequence>MKDILPARHLSIKRPTILFSLFRLSFLREQIITGIEHDRHCLPPFITTREGNGEQQQDKLMFYANEIFEV</sequence>
<name>A0A4Y7LIM4_PAPSO</name>
<reference evidence="1 2" key="1">
    <citation type="journal article" date="2018" name="Science">
        <title>The opium poppy genome and morphinan production.</title>
        <authorList>
            <person name="Guo L."/>
            <person name="Winzer T."/>
            <person name="Yang X."/>
            <person name="Li Y."/>
            <person name="Ning Z."/>
            <person name="He Z."/>
            <person name="Teodor R."/>
            <person name="Lu Y."/>
            <person name="Bowser T.A."/>
            <person name="Graham I.A."/>
            <person name="Ye K."/>
        </authorList>
    </citation>
    <scope>NUCLEOTIDE SEQUENCE [LARGE SCALE GENOMIC DNA]</scope>
    <source>
        <strain evidence="2">cv. HN1</strain>
        <tissue evidence="1">Leaves</tissue>
    </source>
</reference>
<dbReference type="AlphaFoldDB" id="A0A4Y7LIM4"/>
<keyword evidence="2" id="KW-1185">Reference proteome</keyword>
<dbReference type="EMBL" id="CM010725">
    <property type="protein sequence ID" value="RZC84039.1"/>
    <property type="molecule type" value="Genomic_DNA"/>
</dbReference>
<dbReference type="Gramene" id="RZC84039">
    <property type="protein sequence ID" value="RZC84039"/>
    <property type="gene ID" value="C5167_046826"/>
</dbReference>
<protein>
    <submittedName>
        <fullName evidence="1">Uncharacterized protein</fullName>
    </submittedName>
</protein>
<evidence type="ECO:0000313" key="2">
    <source>
        <dbReference type="Proteomes" id="UP000316621"/>
    </source>
</evidence>
<accession>A0A4Y7LIM4</accession>
<dbReference type="Proteomes" id="UP000316621">
    <property type="component" value="Chromosome 11"/>
</dbReference>
<gene>
    <name evidence="1" type="ORF">C5167_046826</name>
</gene>